<feature type="non-terminal residue" evidence="1">
    <location>
        <position position="68"/>
    </location>
</feature>
<name>A0A382NVU1_9ZZZZ</name>
<organism evidence="1">
    <name type="scientific">marine metagenome</name>
    <dbReference type="NCBI Taxonomy" id="408172"/>
    <lineage>
        <taxon>unclassified sequences</taxon>
        <taxon>metagenomes</taxon>
        <taxon>ecological metagenomes</taxon>
    </lineage>
</organism>
<dbReference type="InterPro" id="IPR029045">
    <property type="entry name" value="ClpP/crotonase-like_dom_sf"/>
</dbReference>
<evidence type="ECO:0000313" key="1">
    <source>
        <dbReference type="EMBL" id="SVC65249.1"/>
    </source>
</evidence>
<proteinExistence type="predicted"/>
<reference evidence="1" key="1">
    <citation type="submission" date="2018-05" db="EMBL/GenBank/DDBJ databases">
        <authorList>
            <person name="Lanie J.A."/>
            <person name="Ng W.-L."/>
            <person name="Kazmierczak K.M."/>
            <person name="Andrzejewski T.M."/>
            <person name="Davidsen T.M."/>
            <person name="Wayne K.J."/>
            <person name="Tettelin H."/>
            <person name="Glass J.I."/>
            <person name="Rusch D."/>
            <person name="Podicherti R."/>
            <person name="Tsui H.-C.T."/>
            <person name="Winkler M.E."/>
        </authorList>
    </citation>
    <scope>NUCLEOTIDE SEQUENCE</scope>
</reference>
<dbReference type="Pfam" id="PF00378">
    <property type="entry name" value="ECH_1"/>
    <property type="match status" value="1"/>
</dbReference>
<dbReference type="AlphaFoldDB" id="A0A382NVU1"/>
<dbReference type="EMBL" id="UINC01103113">
    <property type="protein sequence ID" value="SVC65249.1"/>
    <property type="molecule type" value="Genomic_DNA"/>
</dbReference>
<dbReference type="SUPFAM" id="SSF52096">
    <property type="entry name" value="ClpP/crotonase"/>
    <property type="match status" value="1"/>
</dbReference>
<evidence type="ECO:0008006" key="2">
    <source>
        <dbReference type="Google" id="ProtNLM"/>
    </source>
</evidence>
<dbReference type="Gene3D" id="3.30.300.220">
    <property type="match status" value="1"/>
</dbReference>
<dbReference type="InterPro" id="IPR001753">
    <property type="entry name" value="Enoyl-CoA_hydra/iso"/>
</dbReference>
<accession>A0A382NVU1</accession>
<gene>
    <name evidence="1" type="ORF">METZ01_LOCUS318103</name>
</gene>
<sequence>MSEDNNKFEAEPLKWEKQNDIAILTLNRPHAMNSFDLELMAEHRRRLEEFEADETLRVLVYTGVGRAF</sequence>
<protein>
    <recommendedName>
        <fullName evidence="2">Enoyl-CoA hydratase</fullName>
    </recommendedName>
</protein>